<sequence>MSIKKPRGTRDILPAESERWQFVDDIVRNLCQKFGYGEIILPTFEYTELFSRGVGDTTDVVQKEMYTFSDRDNRSLTLRPEGTASVMRAFLENGLHGGLLPAKFYYLMSCFRYEKPQAGRLREFHQFGAELLGTKSPAADAEVISLVSEFFSRLRLKNIALNINSLGCPDCRKEYSKALFSYFDERKDQLCDTCRERLVKNPMRIIDCKSETCARIAKDAPLILDFICDECRDHFEKVQEYLAAMGIAYTIDPMIVRGLDYYTKTVFEFVSNEIGAQSTVCGGGRYDGLAGQIGDVSMPGLGFALGLERLMMLMEAQGIEIAGQSRCLIYIAPLSEREASLAMKVTAGLRRALIPAETDLSGKSLKAQMKYADKLGVKYVGVIGEDEAARNVLNLKEMESGERCEITLDDLASHIKAKENLNV</sequence>
<keyword evidence="9" id="KW-0648">Protein biosynthesis</keyword>
<dbReference type="FunFam" id="3.30.930.10:FF:000005">
    <property type="entry name" value="Histidine--tRNA ligase"/>
    <property type="match status" value="1"/>
</dbReference>
<dbReference type="InterPro" id="IPR036621">
    <property type="entry name" value="Anticodon-bd_dom_sf"/>
</dbReference>
<proteinExistence type="inferred from homology"/>
<evidence type="ECO:0000256" key="10">
    <source>
        <dbReference type="ARBA" id="ARBA00023146"/>
    </source>
</evidence>
<evidence type="ECO:0000256" key="11">
    <source>
        <dbReference type="ARBA" id="ARBA00030619"/>
    </source>
</evidence>
<dbReference type="InterPro" id="IPR006195">
    <property type="entry name" value="aa-tRNA-synth_II"/>
</dbReference>
<dbReference type="PROSITE" id="PS50862">
    <property type="entry name" value="AA_TRNA_LIGASE_II"/>
    <property type="match status" value="1"/>
</dbReference>
<dbReference type="NCBIfam" id="TIGR00442">
    <property type="entry name" value="hisS"/>
    <property type="match status" value="1"/>
</dbReference>
<dbReference type="GO" id="GO:0005737">
    <property type="term" value="C:cytoplasm"/>
    <property type="evidence" value="ECO:0007669"/>
    <property type="project" value="UniProtKB-SubCell"/>
</dbReference>
<evidence type="ECO:0000256" key="5">
    <source>
        <dbReference type="ARBA" id="ARBA00022490"/>
    </source>
</evidence>
<dbReference type="SUPFAM" id="SSF55681">
    <property type="entry name" value="Class II aaRS and biotin synthetases"/>
    <property type="match status" value="1"/>
</dbReference>
<name>A0A645AUB2_9ZZZZ</name>
<dbReference type="PANTHER" id="PTHR43707:SF1">
    <property type="entry name" value="HISTIDINE--TRNA LIGASE, MITOCHONDRIAL-RELATED"/>
    <property type="match status" value="1"/>
</dbReference>
<dbReference type="GO" id="GO:0006427">
    <property type="term" value="P:histidyl-tRNA aminoacylation"/>
    <property type="evidence" value="ECO:0007669"/>
    <property type="project" value="InterPro"/>
</dbReference>
<dbReference type="CDD" id="cd00859">
    <property type="entry name" value="HisRS_anticodon"/>
    <property type="match status" value="1"/>
</dbReference>
<dbReference type="InterPro" id="IPR015807">
    <property type="entry name" value="His-tRNA-ligase"/>
</dbReference>
<evidence type="ECO:0000256" key="4">
    <source>
        <dbReference type="ARBA" id="ARBA00012815"/>
    </source>
</evidence>
<dbReference type="InterPro" id="IPR041715">
    <property type="entry name" value="HisRS-like_core"/>
</dbReference>
<dbReference type="Gene3D" id="3.30.930.10">
    <property type="entry name" value="Bira Bifunctional Protein, Domain 2"/>
    <property type="match status" value="1"/>
</dbReference>
<evidence type="ECO:0000256" key="12">
    <source>
        <dbReference type="ARBA" id="ARBA00047639"/>
    </source>
</evidence>
<keyword evidence="6 14" id="KW-0436">Ligase</keyword>
<dbReference type="EC" id="6.1.1.21" evidence="4"/>
<dbReference type="InterPro" id="IPR004516">
    <property type="entry name" value="HisRS/HisZ"/>
</dbReference>
<dbReference type="PANTHER" id="PTHR43707">
    <property type="entry name" value="HISTIDYL-TRNA SYNTHETASE"/>
    <property type="match status" value="1"/>
</dbReference>
<comment type="similarity">
    <text evidence="2">Belongs to the class-II aminoacyl-tRNA synthetase family.</text>
</comment>
<accession>A0A645AUB2</accession>
<comment type="subunit">
    <text evidence="3">Homodimer.</text>
</comment>
<dbReference type="InterPro" id="IPR004154">
    <property type="entry name" value="Anticodon-bd"/>
</dbReference>
<evidence type="ECO:0000256" key="8">
    <source>
        <dbReference type="ARBA" id="ARBA00022840"/>
    </source>
</evidence>
<comment type="caution">
    <text evidence="14">The sequence shown here is derived from an EMBL/GenBank/DDBJ whole genome shotgun (WGS) entry which is preliminary data.</text>
</comment>
<keyword evidence="10" id="KW-0030">Aminoacyl-tRNA synthetase</keyword>
<keyword evidence="7" id="KW-0547">Nucleotide-binding</keyword>
<organism evidence="14">
    <name type="scientific">bioreactor metagenome</name>
    <dbReference type="NCBI Taxonomy" id="1076179"/>
    <lineage>
        <taxon>unclassified sequences</taxon>
        <taxon>metagenomes</taxon>
        <taxon>ecological metagenomes</taxon>
    </lineage>
</organism>
<evidence type="ECO:0000313" key="14">
    <source>
        <dbReference type="EMBL" id="MPM56842.1"/>
    </source>
</evidence>
<dbReference type="Gene3D" id="3.40.50.800">
    <property type="entry name" value="Anticodon-binding domain"/>
    <property type="match status" value="1"/>
</dbReference>
<dbReference type="Pfam" id="PF13393">
    <property type="entry name" value="tRNA-synt_His"/>
    <property type="match status" value="1"/>
</dbReference>
<comment type="subcellular location">
    <subcellularLocation>
        <location evidence="1">Cytoplasm</location>
    </subcellularLocation>
</comment>
<gene>
    <name evidence="14" type="primary">hisS_37</name>
    <name evidence="14" type="ORF">SDC9_103658</name>
</gene>
<dbReference type="InterPro" id="IPR033656">
    <property type="entry name" value="HisRS_anticodon"/>
</dbReference>
<evidence type="ECO:0000256" key="2">
    <source>
        <dbReference type="ARBA" id="ARBA00008226"/>
    </source>
</evidence>
<dbReference type="GO" id="GO:0004821">
    <property type="term" value="F:histidine-tRNA ligase activity"/>
    <property type="evidence" value="ECO:0007669"/>
    <property type="project" value="UniProtKB-EC"/>
</dbReference>
<dbReference type="EMBL" id="VSSQ01015955">
    <property type="protein sequence ID" value="MPM56842.1"/>
    <property type="molecule type" value="Genomic_DNA"/>
</dbReference>
<reference evidence="14" key="1">
    <citation type="submission" date="2019-08" db="EMBL/GenBank/DDBJ databases">
        <authorList>
            <person name="Kucharzyk K."/>
            <person name="Murdoch R.W."/>
            <person name="Higgins S."/>
            <person name="Loffler F."/>
        </authorList>
    </citation>
    <scope>NUCLEOTIDE SEQUENCE</scope>
</reference>
<dbReference type="SUPFAM" id="SSF52954">
    <property type="entry name" value="Class II aaRS ABD-related"/>
    <property type="match status" value="1"/>
</dbReference>
<evidence type="ECO:0000256" key="3">
    <source>
        <dbReference type="ARBA" id="ARBA00011738"/>
    </source>
</evidence>
<evidence type="ECO:0000256" key="6">
    <source>
        <dbReference type="ARBA" id="ARBA00022598"/>
    </source>
</evidence>
<evidence type="ECO:0000256" key="1">
    <source>
        <dbReference type="ARBA" id="ARBA00004496"/>
    </source>
</evidence>
<dbReference type="InterPro" id="IPR045864">
    <property type="entry name" value="aa-tRNA-synth_II/BPL/LPL"/>
</dbReference>
<dbReference type="AlphaFoldDB" id="A0A645AUB2"/>
<keyword evidence="8" id="KW-0067">ATP-binding</keyword>
<evidence type="ECO:0000259" key="13">
    <source>
        <dbReference type="PROSITE" id="PS50862"/>
    </source>
</evidence>
<dbReference type="Pfam" id="PF03129">
    <property type="entry name" value="HGTP_anticodon"/>
    <property type="match status" value="1"/>
</dbReference>
<protein>
    <recommendedName>
        <fullName evidence="4">histidine--tRNA ligase</fullName>
        <ecNumber evidence="4">6.1.1.21</ecNumber>
    </recommendedName>
    <alternativeName>
        <fullName evidence="11">Histidyl-tRNA synthetase</fullName>
    </alternativeName>
</protein>
<evidence type="ECO:0000256" key="7">
    <source>
        <dbReference type="ARBA" id="ARBA00022741"/>
    </source>
</evidence>
<comment type="catalytic activity">
    <reaction evidence="12">
        <text>tRNA(His) + L-histidine + ATP = L-histidyl-tRNA(His) + AMP + diphosphate + H(+)</text>
        <dbReference type="Rhea" id="RHEA:17313"/>
        <dbReference type="Rhea" id="RHEA-COMP:9665"/>
        <dbReference type="Rhea" id="RHEA-COMP:9689"/>
        <dbReference type="ChEBI" id="CHEBI:15378"/>
        <dbReference type="ChEBI" id="CHEBI:30616"/>
        <dbReference type="ChEBI" id="CHEBI:33019"/>
        <dbReference type="ChEBI" id="CHEBI:57595"/>
        <dbReference type="ChEBI" id="CHEBI:78442"/>
        <dbReference type="ChEBI" id="CHEBI:78527"/>
        <dbReference type="ChEBI" id="CHEBI:456215"/>
        <dbReference type="EC" id="6.1.1.21"/>
    </reaction>
</comment>
<keyword evidence="5" id="KW-0963">Cytoplasm</keyword>
<evidence type="ECO:0000256" key="9">
    <source>
        <dbReference type="ARBA" id="ARBA00022917"/>
    </source>
</evidence>
<dbReference type="CDD" id="cd00773">
    <property type="entry name" value="HisRS-like_core"/>
    <property type="match status" value="1"/>
</dbReference>
<feature type="domain" description="Aminoacyl-transfer RNA synthetases class-II family profile" evidence="13">
    <location>
        <begin position="7"/>
        <end position="355"/>
    </location>
</feature>
<dbReference type="HAMAP" id="MF_00127">
    <property type="entry name" value="His_tRNA_synth"/>
    <property type="match status" value="1"/>
</dbReference>
<dbReference type="PIRSF" id="PIRSF001549">
    <property type="entry name" value="His-tRNA_synth"/>
    <property type="match status" value="1"/>
</dbReference>
<dbReference type="GO" id="GO:0005524">
    <property type="term" value="F:ATP binding"/>
    <property type="evidence" value="ECO:0007669"/>
    <property type="project" value="UniProtKB-KW"/>
</dbReference>